<evidence type="ECO:0000313" key="3">
    <source>
        <dbReference type="Proteomes" id="UP000297716"/>
    </source>
</evidence>
<proteinExistence type="predicted"/>
<keyword evidence="3" id="KW-1185">Reference proteome</keyword>
<reference evidence="2 3" key="1">
    <citation type="submission" date="2019-03" db="EMBL/GenBank/DDBJ databases">
        <title>Draft genome sequence of Xylaria hypoxylon DSM 108379, a ubiquitous saprotrophic-parasitic fungi on hardwood.</title>
        <authorList>
            <person name="Buettner E."/>
            <person name="Leonhardt S."/>
            <person name="Gebauer A.M."/>
            <person name="Liers C."/>
            <person name="Hofrichter M."/>
            <person name="Kellner H."/>
        </authorList>
    </citation>
    <scope>NUCLEOTIDE SEQUENCE [LARGE SCALE GENOMIC DNA]</scope>
    <source>
        <strain evidence="2 3">DSM 108379</strain>
    </source>
</reference>
<organism evidence="2 3">
    <name type="scientific">Xylaria hypoxylon</name>
    <dbReference type="NCBI Taxonomy" id="37992"/>
    <lineage>
        <taxon>Eukaryota</taxon>
        <taxon>Fungi</taxon>
        <taxon>Dikarya</taxon>
        <taxon>Ascomycota</taxon>
        <taxon>Pezizomycotina</taxon>
        <taxon>Sordariomycetes</taxon>
        <taxon>Xylariomycetidae</taxon>
        <taxon>Xylariales</taxon>
        <taxon>Xylariaceae</taxon>
        <taxon>Xylaria</taxon>
    </lineage>
</organism>
<comment type="caution">
    <text evidence="2">The sequence shown here is derived from an EMBL/GenBank/DDBJ whole genome shotgun (WGS) entry which is preliminary data.</text>
</comment>
<protein>
    <submittedName>
        <fullName evidence="2">Uncharacterized protein</fullName>
    </submittedName>
</protein>
<accession>A0A4Z0YHI5</accession>
<dbReference type="EMBL" id="SKBN01000094">
    <property type="protein sequence ID" value="TGJ83424.1"/>
    <property type="molecule type" value="Genomic_DNA"/>
</dbReference>
<evidence type="ECO:0000256" key="1">
    <source>
        <dbReference type="SAM" id="MobiDB-lite"/>
    </source>
</evidence>
<feature type="compositionally biased region" description="Basic and acidic residues" evidence="1">
    <location>
        <begin position="335"/>
        <end position="354"/>
    </location>
</feature>
<feature type="region of interest" description="Disordered" evidence="1">
    <location>
        <begin position="330"/>
        <end position="354"/>
    </location>
</feature>
<dbReference type="OrthoDB" id="4779428at2759"/>
<name>A0A4Z0YHI5_9PEZI</name>
<dbReference type="AlphaFoldDB" id="A0A4Z0YHI5"/>
<dbReference type="Proteomes" id="UP000297716">
    <property type="component" value="Unassembled WGS sequence"/>
</dbReference>
<sequence length="448" mass="50967">MQSFHNIAVPALQDGYAEQSPFIFDSPMELDFAELTQGWDTRNDVVINLSPLSARAMCQTSTTQVSRWGGAGSVYAESLPPQTPTYKMEPTRLAPSLAEVSTPPSVTARMQAFELYNESQSPAFANQSPDNLGTSHQSQGIDITTKVLFSLEDESSSLHPDERTPRLRCWERGYNGPKFSSQGDLVETMPAAREETSPILHKGQLILWESAHRTIVKHFPTHPQHETLSTLHTPLQVDDGAAQTLFAVFLMCYILFASPSYPMELDKDDDKVINNVLDPDYPIMQENRGCQSNDKDAPYEIDDFQYRQPIDSETDAVHSLKRKRLCLQSGSSPKRVKDEVRQDTAPRQRRKDSANTRFECAIYRESPNRLQQIFKWERRRDDEWAEKSKELLSLLKLDIGGMSIQVRPNAGQELRMEWSEEERKFIGLDVPGRRKYLQEAIVNLNILS</sequence>
<evidence type="ECO:0000313" key="2">
    <source>
        <dbReference type="EMBL" id="TGJ83424.1"/>
    </source>
</evidence>
<gene>
    <name evidence="2" type="ORF">E0Z10_g5320</name>
</gene>